<gene>
    <name evidence="1" type="ORF">EW026_g4092</name>
</gene>
<comment type="caution">
    <text evidence="1">The sequence shown here is derived from an EMBL/GenBank/DDBJ whole genome shotgun (WGS) entry which is preliminary data.</text>
</comment>
<dbReference type="AlphaFoldDB" id="A0A4S4KK23"/>
<evidence type="ECO:0000313" key="2">
    <source>
        <dbReference type="Proteomes" id="UP000309038"/>
    </source>
</evidence>
<evidence type="ECO:0000313" key="1">
    <source>
        <dbReference type="EMBL" id="THG98017.1"/>
    </source>
</evidence>
<dbReference type="EMBL" id="SGPJ01000138">
    <property type="protein sequence ID" value="THG98017.1"/>
    <property type="molecule type" value="Genomic_DNA"/>
</dbReference>
<dbReference type="Gene3D" id="3.40.50.150">
    <property type="entry name" value="Vaccinia Virus protein VP39"/>
    <property type="match status" value="1"/>
</dbReference>
<evidence type="ECO:0008006" key="3">
    <source>
        <dbReference type="Google" id="ProtNLM"/>
    </source>
</evidence>
<accession>A0A4S4KK23</accession>
<protein>
    <recommendedName>
        <fullName evidence="3">Methyltransferase</fullName>
    </recommendedName>
</protein>
<organism evidence="1 2">
    <name type="scientific">Hermanssonia centrifuga</name>
    <dbReference type="NCBI Taxonomy" id="98765"/>
    <lineage>
        <taxon>Eukaryota</taxon>
        <taxon>Fungi</taxon>
        <taxon>Dikarya</taxon>
        <taxon>Basidiomycota</taxon>
        <taxon>Agaricomycotina</taxon>
        <taxon>Agaricomycetes</taxon>
        <taxon>Polyporales</taxon>
        <taxon>Meruliaceae</taxon>
        <taxon>Hermanssonia</taxon>
    </lineage>
</organism>
<sequence length="157" mass="17929">MRPFLKVAAVGCLGAGVYKTYPSNVLPSIAAALSIVAAVSWKYLRPYLIFVWMCFFRPIGKKQEDQRQRLDSFYQGQADVYDATRTRLLRGRQTLLRLCAAHLRQMKKDNPDKPLVWVDIGGGTGFNIEEMDTYFPIGDFDSVYLIDLCQPYVYFPA</sequence>
<dbReference type="PANTHER" id="PTHR47473">
    <property type="entry name" value="BTA1P"/>
    <property type="match status" value="1"/>
</dbReference>
<dbReference type="InterPro" id="IPR029063">
    <property type="entry name" value="SAM-dependent_MTases_sf"/>
</dbReference>
<reference evidence="1 2" key="1">
    <citation type="submission" date="2019-02" db="EMBL/GenBank/DDBJ databases">
        <title>Genome sequencing of the rare red list fungi Phlebia centrifuga.</title>
        <authorList>
            <person name="Buettner E."/>
            <person name="Kellner H."/>
        </authorList>
    </citation>
    <scope>NUCLEOTIDE SEQUENCE [LARGE SCALE GENOMIC DNA]</scope>
    <source>
        <strain evidence="1 2">DSM 108282</strain>
    </source>
</reference>
<name>A0A4S4KK23_9APHY</name>
<keyword evidence="2" id="KW-1185">Reference proteome</keyword>
<dbReference type="Proteomes" id="UP000309038">
    <property type="component" value="Unassembled WGS sequence"/>
</dbReference>
<dbReference type="PANTHER" id="PTHR47473:SF1">
    <property type="entry name" value="METHYLTRANSFERASE DOMAIN-CONTAINING PROTEIN"/>
    <property type="match status" value="1"/>
</dbReference>
<proteinExistence type="predicted"/>
<dbReference type="SUPFAM" id="SSF53335">
    <property type="entry name" value="S-adenosyl-L-methionine-dependent methyltransferases"/>
    <property type="match status" value="1"/>
</dbReference>